<name>A0AAX4I0Z6_9PEZI</name>
<keyword evidence="3" id="KW-1185">Reference proteome</keyword>
<dbReference type="AlphaFoldDB" id="A0AAX4I0Z6"/>
<dbReference type="EMBL" id="CP137305">
    <property type="protein sequence ID" value="WQF77017.1"/>
    <property type="molecule type" value="Genomic_DNA"/>
</dbReference>
<proteinExistence type="predicted"/>
<dbReference type="RefSeq" id="XP_062774241.1">
    <property type="nucleotide sequence ID" value="XM_062918190.1"/>
</dbReference>
<evidence type="ECO:0000256" key="1">
    <source>
        <dbReference type="SAM" id="MobiDB-lite"/>
    </source>
</evidence>
<evidence type="ECO:0000313" key="2">
    <source>
        <dbReference type="EMBL" id="WQF77017.1"/>
    </source>
</evidence>
<organism evidence="2 3">
    <name type="scientific">Colletotrichum destructivum</name>
    <dbReference type="NCBI Taxonomy" id="34406"/>
    <lineage>
        <taxon>Eukaryota</taxon>
        <taxon>Fungi</taxon>
        <taxon>Dikarya</taxon>
        <taxon>Ascomycota</taxon>
        <taxon>Pezizomycotina</taxon>
        <taxon>Sordariomycetes</taxon>
        <taxon>Hypocreomycetidae</taxon>
        <taxon>Glomerellales</taxon>
        <taxon>Glomerellaceae</taxon>
        <taxon>Colletotrichum</taxon>
        <taxon>Colletotrichum destructivum species complex</taxon>
    </lineage>
</organism>
<accession>A0AAX4I0Z6</accession>
<dbReference type="GeneID" id="87938534"/>
<dbReference type="KEGG" id="cdet:87938534"/>
<feature type="compositionally biased region" description="Acidic residues" evidence="1">
    <location>
        <begin position="124"/>
        <end position="135"/>
    </location>
</feature>
<feature type="region of interest" description="Disordered" evidence="1">
    <location>
        <begin position="124"/>
        <end position="163"/>
    </location>
</feature>
<dbReference type="Proteomes" id="UP001322277">
    <property type="component" value="Chromosome 1"/>
</dbReference>
<gene>
    <name evidence="2" type="ORF">CDEST_02031</name>
</gene>
<reference evidence="3" key="1">
    <citation type="journal article" date="2023" name="bioRxiv">
        <title>Complete genome of the Medicago anthracnose fungus, Colletotrichum destructivum, reveals a mini-chromosome-like region within a core chromosome.</title>
        <authorList>
            <person name="Lapalu N."/>
            <person name="Simon A."/>
            <person name="Lu A."/>
            <person name="Plaumann P.-L."/>
            <person name="Amselem J."/>
            <person name="Pigne S."/>
            <person name="Auger A."/>
            <person name="Koch C."/>
            <person name="Dallery J.-F."/>
            <person name="O'Connell R.J."/>
        </authorList>
    </citation>
    <scope>NUCLEOTIDE SEQUENCE [LARGE SCALE GENOMIC DNA]</scope>
    <source>
        <strain evidence="3">CBS 520.97</strain>
    </source>
</reference>
<protein>
    <submittedName>
        <fullName evidence="2">Uncharacterized protein</fullName>
    </submittedName>
</protein>
<sequence length="359" mass="40758">MSSTASLYVQYKKAEEQAFCKLFANQPYFGWKGWKLRQWHDHLPLYLNPQTAAEVIKNIETSIELRNGIAETYAAALKTSKDSRHEYFVQFLNSLVCAVRLLPAGPTNTGHDYYRDHKAQTIDTDEESLGDESLDEAGPTNLGHEEPCEPQAQTVDTGDESLGDESLDDLDRIMFQNAVQTFSLEASENWRKAGKGERPLSAASIISNMQATELKAFLAQAELLHPSWFEPQDWVSWHMEDPALHFEQLILPIMKSGLKFSDSPVAIQHLADSQAPQKGPDNKSLHRLIWKGLVDASMKAVRRNDVNDSREIVKQKIQETLHLGEQHRAMMEMTLTSVKPSRCFRHGLSQHPTFFRLVR</sequence>
<evidence type="ECO:0000313" key="3">
    <source>
        <dbReference type="Proteomes" id="UP001322277"/>
    </source>
</evidence>